<dbReference type="SUPFAM" id="SSF54909">
    <property type="entry name" value="Dimeric alpha+beta barrel"/>
    <property type="match status" value="1"/>
</dbReference>
<comment type="caution">
    <text evidence="2">The sequence shown here is derived from an EMBL/GenBank/DDBJ whole genome shotgun (WGS) entry which is preliminary data.</text>
</comment>
<dbReference type="EMBL" id="JAQHRD010000001">
    <property type="protein sequence ID" value="KAJ6445845.1"/>
    <property type="molecule type" value="Genomic_DNA"/>
</dbReference>
<sequence>MFGSPAETKEEEEEDHPLLPASYGLLYPLFPLLRFFVPPRMNHIIKQKMESQEFVQVATLTFRSALQPDPDAPPAAFYDVSAQVQAVPGARAVYFGQQMERPDHWTWAVRWASDAALDAFLASPSFTGWLADFRALADSYIFTKALLRGDAAAALAAPCTEVFTAYGCSPDWLDARMKPFANNVNAARLGGLHGSAYGQFDLLAQGGVEAPAGITVSFILGWDSKATHMGHRGEGKLIDNNIHYVRDDRKSVDMYHVMLKRL</sequence>
<dbReference type="InterPro" id="IPR007138">
    <property type="entry name" value="ABM_dom"/>
</dbReference>
<reference evidence="2" key="1">
    <citation type="submission" date="2023-01" db="EMBL/GenBank/DDBJ databases">
        <title>The growth and conidiation of Purpureocillium lavendulum are regulated by nitrogen source and histone H3K14 acetylation.</title>
        <authorList>
            <person name="Tang P."/>
            <person name="Han J."/>
            <person name="Zhang C."/>
            <person name="Tang P."/>
            <person name="Qi F."/>
            <person name="Zhang K."/>
            <person name="Liang L."/>
        </authorList>
    </citation>
    <scope>NUCLEOTIDE SEQUENCE</scope>
    <source>
        <strain evidence="2">YMF1.00683</strain>
    </source>
</reference>
<dbReference type="Gene3D" id="3.30.70.100">
    <property type="match status" value="1"/>
</dbReference>
<dbReference type="Pfam" id="PF03992">
    <property type="entry name" value="ABM"/>
    <property type="match status" value="1"/>
</dbReference>
<keyword evidence="3" id="KW-1185">Reference proteome</keyword>
<feature type="domain" description="ABM" evidence="1">
    <location>
        <begin position="75"/>
        <end position="129"/>
    </location>
</feature>
<dbReference type="InterPro" id="IPR011008">
    <property type="entry name" value="Dimeric_a/b-barrel"/>
</dbReference>
<organism evidence="2 3">
    <name type="scientific">Purpureocillium lavendulum</name>
    <dbReference type="NCBI Taxonomy" id="1247861"/>
    <lineage>
        <taxon>Eukaryota</taxon>
        <taxon>Fungi</taxon>
        <taxon>Dikarya</taxon>
        <taxon>Ascomycota</taxon>
        <taxon>Pezizomycotina</taxon>
        <taxon>Sordariomycetes</taxon>
        <taxon>Hypocreomycetidae</taxon>
        <taxon>Hypocreales</taxon>
        <taxon>Ophiocordycipitaceae</taxon>
        <taxon>Purpureocillium</taxon>
    </lineage>
</organism>
<proteinExistence type="predicted"/>
<name>A0AB34G6L9_9HYPO</name>
<evidence type="ECO:0000313" key="3">
    <source>
        <dbReference type="Proteomes" id="UP001163105"/>
    </source>
</evidence>
<accession>A0AB34G6L9</accession>
<protein>
    <submittedName>
        <fullName evidence="2">Dimeric alpha-beta barrel</fullName>
    </submittedName>
</protein>
<gene>
    <name evidence="2" type="ORF">O9K51_00609</name>
</gene>
<dbReference type="AlphaFoldDB" id="A0AB34G6L9"/>
<dbReference type="Proteomes" id="UP001163105">
    <property type="component" value="Unassembled WGS sequence"/>
</dbReference>
<evidence type="ECO:0000313" key="2">
    <source>
        <dbReference type="EMBL" id="KAJ6445845.1"/>
    </source>
</evidence>
<evidence type="ECO:0000259" key="1">
    <source>
        <dbReference type="Pfam" id="PF03992"/>
    </source>
</evidence>